<feature type="region of interest" description="Disordered" evidence="1">
    <location>
        <begin position="1"/>
        <end position="39"/>
    </location>
</feature>
<dbReference type="AlphaFoldDB" id="G7P899"/>
<accession>G7P899</accession>
<reference evidence="2" key="1">
    <citation type="journal article" date="2011" name="Nat. Biotechnol.">
        <title>Genome sequencing and comparison of two nonhuman primate animal models, the cynomolgus and Chinese rhesus macaques.</title>
        <authorList>
            <person name="Yan G."/>
            <person name="Zhang G."/>
            <person name="Fang X."/>
            <person name="Zhang Y."/>
            <person name="Li C."/>
            <person name="Ling F."/>
            <person name="Cooper D.N."/>
            <person name="Li Q."/>
            <person name="Li Y."/>
            <person name="van Gool A.J."/>
            <person name="Du H."/>
            <person name="Chen J."/>
            <person name="Chen R."/>
            <person name="Zhang P."/>
            <person name="Huang Z."/>
            <person name="Thompson J.R."/>
            <person name="Meng Y."/>
            <person name="Bai Y."/>
            <person name="Wang J."/>
            <person name="Zhuo M."/>
            <person name="Wang T."/>
            <person name="Huang Y."/>
            <person name="Wei L."/>
            <person name="Li J."/>
            <person name="Wang Z."/>
            <person name="Hu H."/>
            <person name="Yang P."/>
            <person name="Le L."/>
            <person name="Stenson P.D."/>
            <person name="Li B."/>
            <person name="Liu X."/>
            <person name="Ball E.V."/>
            <person name="An N."/>
            <person name="Huang Q."/>
            <person name="Zhang Y."/>
            <person name="Fan W."/>
            <person name="Zhang X."/>
            <person name="Li Y."/>
            <person name="Wang W."/>
            <person name="Katze M.G."/>
            <person name="Su B."/>
            <person name="Nielsen R."/>
            <person name="Yang H."/>
            <person name="Wang J."/>
            <person name="Wang X."/>
            <person name="Wang J."/>
        </authorList>
    </citation>
    <scope>NUCLEOTIDE SEQUENCE [LARGE SCALE GENOMIC DNA]</scope>
    <source>
        <strain evidence="2">CE-4</strain>
    </source>
</reference>
<evidence type="ECO:0000256" key="1">
    <source>
        <dbReference type="SAM" id="MobiDB-lite"/>
    </source>
</evidence>
<feature type="non-terminal residue" evidence="2">
    <location>
        <position position="483"/>
    </location>
</feature>
<dbReference type="EMBL" id="CM001281">
    <property type="protein sequence ID" value="EHH54520.1"/>
    <property type="molecule type" value="Genomic_DNA"/>
</dbReference>
<sequence length="483" mass="52475">AQACSAHSAGVPRLSIPTSSRLPLMKGPPEVAQSNSQTQPVNRQMDAAGFDFSLWPCTQKLTQDGTRSQWRLSLPALVTEGSVKHCLGDVSILKKTFSTMLQNSDWLLTTLKECMTLHPLEASPPQDKQPSIMKDQHCMNWCWAPPEGNVNVAFCPHGFLAWGHYIGAMDPCTLLPLAGPHAQAPQGVAPKVTVRGLGPAGASPWTVYEDSKREGPSLEIAQGLQRQVGPESISPVVTVPQRGIRPLGRLDRDTRMASLDCKSLDWQPLAIFLEQKNMAADGPLCPPDSKPAQGSCFLLQRVTSEVLCATVPACGIQGWPEPKPSPGSALSALKAHEVLQTMPGSPAEDMLVRKQALQPPFLPDGHVQLCSKGQQRLERRACQRRSRDNTQQRNTDMSPYPQRPAQGLVWRRSDPTTVTDRDADITLQAYPSGVKSWGCPQEVSSLVWLAKAMLALRGGCSSSSSDSVGRKARVLIDPQKTTL</sequence>
<organism>
    <name type="scientific">Macaca fascicularis</name>
    <name type="common">Crab-eating macaque</name>
    <name type="synonym">Cynomolgus monkey</name>
    <dbReference type="NCBI Taxonomy" id="9541"/>
    <lineage>
        <taxon>Eukaryota</taxon>
        <taxon>Metazoa</taxon>
        <taxon>Chordata</taxon>
        <taxon>Craniata</taxon>
        <taxon>Vertebrata</taxon>
        <taxon>Euteleostomi</taxon>
        <taxon>Mammalia</taxon>
        <taxon>Eutheria</taxon>
        <taxon>Euarchontoglires</taxon>
        <taxon>Primates</taxon>
        <taxon>Haplorrhini</taxon>
        <taxon>Catarrhini</taxon>
        <taxon>Cercopithecidae</taxon>
        <taxon>Cercopithecinae</taxon>
        <taxon>Macaca</taxon>
    </lineage>
</organism>
<name>G7P899_MACFA</name>
<feature type="region of interest" description="Disordered" evidence="1">
    <location>
        <begin position="378"/>
        <end position="417"/>
    </location>
</feature>
<feature type="compositionally biased region" description="Basic and acidic residues" evidence="1">
    <location>
        <begin position="378"/>
        <end position="390"/>
    </location>
</feature>
<evidence type="ECO:0000313" key="2">
    <source>
        <dbReference type="EMBL" id="EHH54520.1"/>
    </source>
</evidence>
<feature type="non-terminal residue" evidence="2">
    <location>
        <position position="1"/>
    </location>
</feature>
<proteinExistence type="predicted"/>
<gene>
    <name evidence="2" type="ORF">EGM_15380</name>
</gene>
<dbReference type="Proteomes" id="UP000009130">
    <property type="component" value="Chromosome 6"/>
</dbReference>
<protein>
    <submittedName>
        <fullName evidence="2">Uncharacterized protein</fullName>
    </submittedName>
</protein>